<name>A0ABM5MLT7_GEOTH</name>
<evidence type="ECO:0000313" key="1">
    <source>
        <dbReference type="EMBL" id="AEV20793.1"/>
    </source>
</evidence>
<evidence type="ECO:0000313" key="2">
    <source>
        <dbReference type="Proteomes" id="UP000005636"/>
    </source>
</evidence>
<protein>
    <submittedName>
        <fullName evidence="1">Uncharacterized protein</fullName>
    </submittedName>
</protein>
<proteinExistence type="predicted"/>
<organism evidence="1 2">
    <name type="scientific">Geobacillus thermoleovorans CCB_US3_UF5</name>
    <dbReference type="NCBI Taxonomy" id="1111068"/>
    <lineage>
        <taxon>Bacteria</taxon>
        <taxon>Bacillati</taxon>
        <taxon>Bacillota</taxon>
        <taxon>Bacilli</taxon>
        <taxon>Bacillales</taxon>
        <taxon>Anoxybacillaceae</taxon>
        <taxon>Geobacillus</taxon>
        <taxon>Geobacillus thermoleovorans group</taxon>
    </lineage>
</organism>
<accession>A0ABM5MLT7</accession>
<dbReference type="Proteomes" id="UP000005636">
    <property type="component" value="Chromosome"/>
</dbReference>
<keyword evidence="2" id="KW-1185">Reference proteome</keyword>
<gene>
    <name evidence="1" type="ORF">GTCCBUS3UF5_34920</name>
</gene>
<sequence length="54" mass="6573">MDDVYCLYRMKHRKCEGGEGEFHLGERWLKTKNGIETTSKRTRAKMFWTDDRLF</sequence>
<dbReference type="EMBL" id="CP003125">
    <property type="protein sequence ID" value="AEV20793.1"/>
    <property type="molecule type" value="Genomic_DNA"/>
</dbReference>
<reference evidence="1 2" key="1">
    <citation type="submission" date="2011-11" db="EMBL/GenBank/DDBJ databases">
        <title>Complete genome sequence of thermophilic Geobacillus thermoleovorans CCB_US3_UF5.</title>
        <authorList>
            <person name="Muhd Sakaff M.K.L."/>
            <person name="Abdul Rahman A.Y."/>
            <person name="Saito J.A."/>
            <person name="Hou S."/>
            <person name="Alam M."/>
        </authorList>
    </citation>
    <scope>NUCLEOTIDE SEQUENCE [LARGE SCALE GENOMIC DNA]</scope>
    <source>
        <strain evidence="1 2">CCB_US3_UF5</strain>
    </source>
</reference>